<evidence type="ECO:0000313" key="3">
    <source>
        <dbReference type="Proteomes" id="UP000053127"/>
    </source>
</evidence>
<protein>
    <submittedName>
        <fullName evidence="2">Uncharacterized protein</fullName>
    </submittedName>
</protein>
<feature type="compositionally biased region" description="Low complexity" evidence="1">
    <location>
        <begin position="262"/>
        <end position="279"/>
    </location>
</feature>
<keyword evidence="3" id="KW-1185">Reference proteome</keyword>
<dbReference type="OrthoDB" id="4294050at2"/>
<dbReference type="AlphaFoldDB" id="A0A124HE84"/>
<sequence length="279" mass="29815">MTTPPDDALLFEVDVPAPPTPVERLLALADLYTRHNDQLDALLIGRRPYADPSAHTTSAQRLERETLTAVNAVKAQRLRPCDTVANTVVRLKQLAYLSGGATRYLAAAQEALPGTGAEPEHLDPHRGVGQYVQVARELTGLAPGAAVDCASHIAGEMRCRSGTRAPTHDLDPALCGALLEVARGHITVAEDLGREHVYWHTVVVGIERLRRLEAQDLITREPSSAPPAYRGGLPRARARLTAHGISTVGALIEPPPQISLLPRTAGSAPSAASAPRARR</sequence>
<accession>A0A124HE84</accession>
<reference evidence="2 3" key="1">
    <citation type="submission" date="2015-10" db="EMBL/GenBank/DDBJ databases">
        <title>Draft genome sequence of Streptomyces yokosukanensis DSM 40224, type strain for the species Streptomyces yokosukanensis.</title>
        <authorList>
            <person name="Ruckert C."/>
            <person name="Winkler A."/>
            <person name="Kalinowski J."/>
            <person name="Kampfer P."/>
            <person name="Glaeser S."/>
        </authorList>
    </citation>
    <scope>NUCLEOTIDE SEQUENCE [LARGE SCALE GENOMIC DNA]</scope>
    <source>
        <strain evidence="2 3">DSM 40224</strain>
    </source>
</reference>
<organism evidence="2 3">
    <name type="scientific">Streptomyces yokosukanensis</name>
    <dbReference type="NCBI Taxonomy" id="67386"/>
    <lineage>
        <taxon>Bacteria</taxon>
        <taxon>Bacillati</taxon>
        <taxon>Actinomycetota</taxon>
        <taxon>Actinomycetes</taxon>
        <taxon>Kitasatosporales</taxon>
        <taxon>Streptomycetaceae</taxon>
        <taxon>Streptomyces</taxon>
    </lineage>
</organism>
<name>A0A124HE84_9ACTN</name>
<feature type="region of interest" description="Disordered" evidence="1">
    <location>
        <begin position="259"/>
        <end position="279"/>
    </location>
</feature>
<gene>
    <name evidence="2" type="ORF">AQI95_36005</name>
</gene>
<dbReference type="Proteomes" id="UP000053127">
    <property type="component" value="Unassembled WGS sequence"/>
</dbReference>
<dbReference type="RefSeq" id="WP_067134172.1">
    <property type="nucleotide sequence ID" value="NZ_KQ948225.1"/>
</dbReference>
<evidence type="ECO:0000256" key="1">
    <source>
        <dbReference type="SAM" id="MobiDB-lite"/>
    </source>
</evidence>
<evidence type="ECO:0000313" key="2">
    <source>
        <dbReference type="EMBL" id="KUM99921.1"/>
    </source>
</evidence>
<comment type="caution">
    <text evidence="2">The sequence shown here is derived from an EMBL/GenBank/DDBJ whole genome shotgun (WGS) entry which is preliminary data.</text>
</comment>
<proteinExistence type="predicted"/>
<dbReference type="STRING" id="67386.AQI95_36005"/>
<dbReference type="EMBL" id="LMWN01000059">
    <property type="protein sequence ID" value="KUM99921.1"/>
    <property type="molecule type" value="Genomic_DNA"/>
</dbReference>